<dbReference type="CDD" id="cd07896">
    <property type="entry name" value="Adenylation_kDNA_ligase_like"/>
    <property type="match status" value="1"/>
</dbReference>
<dbReference type="InterPro" id="IPR012310">
    <property type="entry name" value="DNA_ligase_ATP-dep_cent"/>
</dbReference>
<dbReference type="PANTHER" id="PTHR47810">
    <property type="entry name" value="DNA LIGASE"/>
    <property type="match status" value="1"/>
</dbReference>
<keyword evidence="7" id="KW-0732">Signal</keyword>
<keyword evidence="3" id="KW-0235">DNA replication</keyword>
<dbReference type="InterPro" id="IPR012340">
    <property type="entry name" value="NA-bd_OB-fold"/>
</dbReference>
<dbReference type="GO" id="GO:0006281">
    <property type="term" value="P:DNA repair"/>
    <property type="evidence" value="ECO:0007669"/>
    <property type="project" value="UniProtKB-KW"/>
</dbReference>
<dbReference type="Pfam" id="PF01068">
    <property type="entry name" value="DNA_ligase_A_M"/>
    <property type="match status" value="1"/>
</dbReference>
<sequence length="289" mass="31655">MRRHHRSRAHVALTVLLWLVSIPLQAAAPSPPALMLARDLGTTQIDVPAYYVSEKLDGVRARWDGRALWTRAGHRIATPPAFVAGWPDTPMDGELWVARGRFDVVSGIARSSRPDPAAWEAVRFMVFDLPAHAGPFSERVVAMRALVAQTARPQLRAVEQTRMTTRAALDARLAQVVAAGGEGLMLHHADAHYGVGRSAALLKLKPHDDAEARVVAHTPGKGKYAGVLGALVVEHHDGRRFRIGTGFTDAQRANPPPPGSWVTYRYNGLTSTGLPRFARFMRTRDEMPP</sequence>
<evidence type="ECO:0000259" key="9">
    <source>
        <dbReference type="Pfam" id="PF14743"/>
    </source>
</evidence>
<dbReference type="KEGG" id="lum:CNR27_02855"/>
<evidence type="ECO:0000256" key="3">
    <source>
        <dbReference type="ARBA" id="ARBA00022705"/>
    </source>
</evidence>
<dbReference type="Gene3D" id="3.30.1490.70">
    <property type="match status" value="1"/>
</dbReference>
<dbReference type="EMBL" id="CP023406">
    <property type="protein sequence ID" value="ATD66523.1"/>
    <property type="molecule type" value="Genomic_DNA"/>
</dbReference>
<keyword evidence="11" id="KW-1185">Reference proteome</keyword>
<feature type="domain" description="DNA ligase OB-like" evidence="9">
    <location>
        <begin position="219"/>
        <end position="284"/>
    </location>
</feature>
<evidence type="ECO:0000256" key="6">
    <source>
        <dbReference type="ARBA" id="ARBA00034003"/>
    </source>
</evidence>
<name>A0A290XBR8_9GAMM</name>
<feature type="domain" description="ATP-dependent DNA ligase family profile" evidence="8">
    <location>
        <begin position="102"/>
        <end position="205"/>
    </location>
</feature>
<evidence type="ECO:0000256" key="5">
    <source>
        <dbReference type="ARBA" id="ARBA00023204"/>
    </source>
</evidence>
<dbReference type="GO" id="GO:0003910">
    <property type="term" value="F:DNA ligase (ATP) activity"/>
    <property type="evidence" value="ECO:0007669"/>
    <property type="project" value="UniProtKB-EC"/>
</dbReference>
<dbReference type="GO" id="GO:0006310">
    <property type="term" value="P:DNA recombination"/>
    <property type="evidence" value="ECO:0007669"/>
    <property type="project" value="InterPro"/>
</dbReference>
<dbReference type="Gene3D" id="3.30.470.30">
    <property type="entry name" value="DNA ligase/mRNA capping enzyme"/>
    <property type="match status" value="1"/>
</dbReference>
<feature type="signal peptide" evidence="7">
    <location>
        <begin position="1"/>
        <end position="26"/>
    </location>
</feature>
<keyword evidence="4" id="KW-0227">DNA damage</keyword>
<keyword evidence="2 10" id="KW-0436">Ligase</keyword>
<dbReference type="Gene3D" id="2.40.50.140">
    <property type="entry name" value="Nucleic acid-binding proteins"/>
    <property type="match status" value="1"/>
</dbReference>
<comment type="cofactor">
    <cofactor evidence="1">
        <name>a divalent metal cation</name>
        <dbReference type="ChEBI" id="CHEBI:60240"/>
    </cofactor>
</comment>
<dbReference type="NCBIfam" id="NF006592">
    <property type="entry name" value="PRK09125.1"/>
    <property type="match status" value="1"/>
</dbReference>
<keyword evidence="5" id="KW-0234">DNA repair</keyword>
<dbReference type="SUPFAM" id="SSF50249">
    <property type="entry name" value="Nucleic acid-binding proteins"/>
    <property type="match status" value="1"/>
</dbReference>
<dbReference type="Pfam" id="PF14743">
    <property type="entry name" value="DNA_ligase_OB_2"/>
    <property type="match status" value="1"/>
</dbReference>
<dbReference type="InterPro" id="IPR029319">
    <property type="entry name" value="DNA_ligase_OB"/>
</dbReference>
<dbReference type="OrthoDB" id="9782700at2"/>
<gene>
    <name evidence="10" type="ORF">CNR27_02855</name>
</gene>
<reference evidence="11" key="1">
    <citation type="submission" date="2017-09" db="EMBL/GenBank/DDBJ databases">
        <title>Luteimonas liuhanmingii sp.nov., isolated from the intestinal contents of Tibetan Plateau Pika in Yushu, Qinghai Province, China.</title>
        <authorList>
            <person name="Gui Z."/>
        </authorList>
    </citation>
    <scope>NUCLEOTIDE SEQUENCE [LARGE SCALE GENOMIC DNA]</scope>
    <source>
        <strain evidence="11">100111</strain>
    </source>
</reference>
<comment type="catalytic activity">
    <reaction evidence="6">
        <text>ATP + (deoxyribonucleotide)n-3'-hydroxyl + 5'-phospho-(deoxyribonucleotide)m = (deoxyribonucleotide)n+m + AMP + diphosphate.</text>
        <dbReference type="EC" id="6.5.1.1"/>
    </reaction>
</comment>
<dbReference type="GO" id="GO:0005524">
    <property type="term" value="F:ATP binding"/>
    <property type="evidence" value="ECO:0007669"/>
    <property type="project" value="InterPro"/>
</dbReference>
<accession>A0A290XBR8</accession>
<organism evidence="10 11">
    <name type="scientific">Luteimonas chenhongjianii</name>
    <dbReference type="NCBI Taxonomy" id="2006110"/>
    <lineage>
        <taxon>Bacteria</taxon>
        <taxon>Pseudomonadati</taxon>
        <taxon>Pseudomonadota</taxon>
        <taxon>Gammaproteobacteria</taxon>
        <taxon>Lysobacterales</taxon>
        <taxon>Lysobacteraceae</taxon>
        <taxon>Luteimonas</taxon>
    </lineage>
</organism>
<dbReference type="InterPro" id="IPR050326">
    <property type="entry name" value="NAD_dep_DNA_ligaseB"/>
</dbReference>
<evidence type="ECO:0000256" key="2">
    <source>
        <dbReference type="ARBA" id="ARBA00022598"/>
    </source>
</evidence>
<protein>
    <submittedName>
        <fullName evidence="10">DNA ligase</fullName>
    </submittedName>
</protein>
<dbReference type="Proteomes" id="UP000218968">
    <property type="component" value="Chromosome"/>
</dbReference>
<evidence type="ECO:0000313" key="11">
    <source>
        <dbReference type="Proteomes" id="UP000218968"/>
    </source>
</evidence>
<evidence type="ECO:0000256" key="7">
    <source>
        <dbReference type="SAM" id="SignalP"/>
    </source>
</evidence>
<evidence type="ECO:0000256" key="1">
    <source>
        <dbReference type="ARBA" id="ARBA00001968"/>
    </source>
</evidence>
<feature type="chain" id="PRO_5012245380" evidence="7">
    <location>
        <begin position="27"/>
        <end position="289"/>
    </location>
</feature>
<dbReference type="GO" id="GO:0006260">
    <property type="term" value="P:DNA replication"/>
    <property type="evidence" value="ECO:0007669"/>
    <property type="project" value="UniProtKB-KW"/>
</dbReference>
<evidence type="ECO:0000313" key="10">
    <source>
        <dbReference type="EMBL" id="ATD66523.1"/>
    </source>
</evidence>
<dbReference type="PANTHER" id="PTHR47810:SF1">
    <property type="entry name" value="DNA LIGASE B"/>
    <property type="match status" value="1"/>
</dbReference>
<dbReference type="CDD" id="cd08041">
    <property type="entry name" value="OBF_kDNA_ligase_like"/>
    <property type="match status" value="1"/>
</dbReference>
<dbReference type="AlphaFoldDB" id="A0A290XBR8"/>
<evidence type="ECO:0000256" key="4">
    <source>
        <dbReference type="ARBA" id="ARBA00022763"/>
    </source>
</evidence>
<evidence type="ECO:0000259" key="8">
    <source>
        <dbReference type="Pfam" id="PF01068"/>
    </source>
</evidence>
<proteinExistence type="predicted"/>
<dbReference type="SUPFAM" id="SSF56091">
    <property type="entry name" value="DNA ligase/mRNA capping enzyme, catalytic domain"/>
    <property type="match status" value="1"/>
</dbReference>